<dbReference type="Pfam" id="PF00531">
    <property type="entry name" value="Death"/>
    <property type="match status" value="1"/>
</dbReference>
<keyword evidence="5" id="KW-1185">Reference proteome</keyword>
<accession>A0A9D4IZY4</accession>
<feature type="compositionally biased region" description="Basic and acidic residues" evidence="2">
    <location>
        <begin position="10"/>
        <end position="20"/>
    </location>
</feature>
<feature type="domain" description="Death" evidence="3">
    <location>
        <begin position="450"/>
        <end position="538"/>
    </location>
</feature>
<protein>
    <recommendedName>
        <fullName evidence="3">Death domain-containing protein</fullName>
    </recommendedName>
</protein>
<dbReference type="PROSITE" id="PS50017">
    <property type="entry name" value="DEATH_DOMAIN"/>
    <property type="match status" value="1"/>
</dbReference>
<comment type="caution">
    <text evidence="4">The sequence shown here is derived from an EMBL/GenBank/DDBJ whole genome shotgun (WGS) entry which is preliminary data.</text>
</comment>
<feature type="coiled-coil region" evidence="1">
    <location>
        <begin position="239"/>
        <end position="308"/>
    </location>
</feature>
<evidence type="ECO:0000259" key="3">
    <source>
        <dbReference type="PROSITE" id="PS50017"/>
    </source>
</evidence>
<proteinExistence type="predicted"/>
<dbReference type="AlphaFoldDB" id="A0A9D4IZY4"/>
<dbReference type="EMBL" id="JAIWYP010000007">
    <property type="protein sequence ID" value="KAH3794616.1"/>
    <property type="molecule type" value="Genomic_DNA"/>
</dbReference>
<evidence type="ECO:0000313" key="5">
    <source>
        <dbReference type="Proteomes" id="UP000828390"/>
    </source>
</evidence>
<dbReference type="Proteomes" id="UP000828390">
    <property type="component" value="Unassembled WGS sequence"/>
</dbReference>
<dbReference type="InterPro" id="IPR011029">
    <property type="entry name" value="DEATH-like_dom_sf"/>
</dbReference>
<dbReference type="CDD" id="cd01670">
    <property type="entry name" value="Death"/>
    <property type="match status" value="1"/>
</dbReference>
<evidence type="ECO:0000256" key="1">
    <source>
        <dbReference type="SAM" id="Coils"/>
    </source>
</evidence>
<evidence type="ECO:0000256" key="2">
    <source>
        <dbReference type="SAM" id="MobiDB-lite"/>
    </source>
</evidence>
<gene>
    <name evidence="4" type="ORF">DPMN_148153</name>
</gene>
<name>A0A9D4IZY4_DREPO</name>
<evidence type="ECO:0000313" key="4">
    <source>
        <dbReference type="EMBL" id="KAH3794616.1"/>
    </source>
</evidence>
<dbReference type="GO" id="GO:0007165">
    <property type="term" value="P:signal transduction"/>
    <property type="evidence" value="ECO:0007669"/>
    <property type="project" value="InterPro"/>
</dbReference>
<sequence length="545" mass="64987">MSTPRSNRSLQERRSRPPPSREVEYRFIQDTVNDLCTVIKNYAQKYFTKKEINFDACAMCFKDIVKTWRVETSEFNNWKEFIERANENHIDKTVKNQAAFRDLIHICERSKEFEVMIPHVRERMLNCVKEHVYKYCLSFAEETGGVDASIVTEYEQHIRNYKRDIESMLTAINGDILRYSDVKSSFERFVAEGGNIGKLMESICVQIVEIAHEIKKWTGDDAAYPEKLQQEILFNNGYKETLQQDVFKLHQRRQSLERSLERRAKVRKKVEKDYAVFRKEKKKRKDSIQTLEMKIERLEFQIQHKNETVEGAKTSLSNKRMLSPRQEEEMHTKLAKTLKEIDRLTEWSSVSTRQKVRLEKELKDISDRTYELKVELVTNRHETDEMRTSLEGMDIELKSMHERLDNLDRKTSVMKHIRVLKMSPETLRKLYRRRREFYHEGQLTDACRYVAQEIASDWKRLYKCLPFEPQREPSKLKHDIELIDIYSARSDQTVEEQALKCLEKWRTFSRRNADVAQLIRGLRKLNKEDLADKVEMRFSTESVYG</sequence>
<dbReference type="SUPFAM" id="SSF47986">
    <property type="entry name" value="DEATH domain"/>
    <property type="match status" value="1"/>
</dbReference>
<dbReference type="Gene3D" id="1.10.533.10">
    <property type="entry name" value="Death Domain, Fas"/>
    <property type="match status" value="1"/>
</dbReference>
<feature type="region of interest" description="Disordered" evidence="2">
    <location>
        <begin position="1"/>
        <end position="20"/>
    </location>
</feature>
<organism evidence="4 5">
    <name type="scientific">Dreissena polymorpha</name>
    <name type="common">Zebra mussel</name>
    <name type="synonym">Mytilus polymorpha</name>
    <dbReference type="NCBI Taxonomy" id="45954"/>
    <lineage>
        <taxon>Eukaryota</taxon>
        <taxon>Metazoa</taxon>
        <taxon>Spiralia</taxon>
        <taxon>Lophotrochozoa</taxon>
        <taxon>Mollusca</taxon>
        <taxon>Bivalvia</taxon>
        <taxon>Autobranchia</taxon>
        <taxon>Heteroconchia</taxon>
        <taxon>Euheterodonta</taxon>
        <taxon>Imparidentia</taxon>
        <taxon>Neoheterodontei</taxon>
        <taxon>Myida</taxon>
        <taxon>Dreissenoidea</taxon>
        <taxon>Dreissenidae</taxon>
        <taxon>Dreissena</taxon>
    </lineage>
</organism>
<reference evidence="4" key="2">
    <citation type="submission" date="2020-11" db="EMBL/GenBank/DDBJ databases">
        <authorList>
            <person name="McCartney M.A."/>
            <person name="Auch B."/>
            <person name="Kono T."/>
            <person name="Mallez S."/>
            <person name="Becker A."/>
            <person name="Gohl D.M."/>
            <person name="Silverstein K.A.T."/>
            <person name="Koren S."/>
            <person name="Bechman K.B."/>
            <person name="Herman A."/>
            <person name="Abrahante J.E."/>
            <person name="Garbe J."/>
        </authorList>
    </citation>
    <scope>NUCLEOTIDE SEQUENCE</scope>
    <source>
        <strain evidence="4">Duluth1</strain>
        <tissue evidence="4">Whole animal</tissue>
    </source>
</reference>
<reference evidence="4" key="1">
    <citation type="journal article" date="2019" name="bioRxiv">
        <title>The Genome of the Zebra Mussel, Dreissena polymorpha: A Resource for Invasive Species Research.</title>
        <authorList>
            <person name="McCartney M.A."/>
            <person name="Auch B."/>
            <person name="Kono T."/>
            <person name="Mallez S."/>
            <person name="Zhang Y."/>
            <person name="Obille A."/>
            <person name="Becker A."/>
            <person name="Abrahante J.E."/>
            <person name="Garbe J."/>
            <person name="Badalamenti J.P."/>
            <person name="Herman A."/>
            <person name="Mangelson H."/>
            <person name="Liachko I."/>
            <person name="Sullivan S."/>
            <person name="Sone E.D."/>
            <person name="Koren S."/>
            <person name="Silverstein K.A.T."/>
            <person name="Beckman K.B."/>
            <person name="Gohl D.M."/>
        </authorList>
    </citation>
    <scope>NUCLEOTIDE SEQUENCE</scope>
    <source>
        <strain evidence="4">Duluth1</strain>
        <tissue evidence="4">Whole animal</tissue>
    </source>
</reference>
<dbReference type="OrthoDB" id="6074551at2759"/>
<keyword evidence="1" id="KW-0175">Coiled coil</keyword>
<dbReference type="InterPro" id="IPR000488">
    <property type="entry name" value="Death_dom"/>
</dbReference>